<comment type="caution">
    <text evidence="1">The sequence shown here is derived from an EMBL/GenBank/DDBJ whole genome shotgun (WGS) entry which is preliminary data.</text>
</comment>
<dbReference type="RefSeq" id="WP_140620161.1">
    <property type="nucleotide sequence ID" value="NZ_VFRQ01000002.1"/>
</dbReference>
<reference evidence="1 2" key="1">
    <citation type="submission" date="2019-06" db="EMBL/GenBank/DDBJ databases">
        <title>A novel bacterium of genus Pontibacter, isolated from marine sediment.</title>
        <authorList>
            <person name="Huang H."/>
            <person name="Mo K."/>
            <person name="Hu Y."/>
        </authorList>
    </citation>
    <scope>NUCLEOTIDE SEQUENCE [LARGE SCALE GENOMIC DNA]</scope>
    <source>
        <strain evidence="1 2">HB172049</strain>
    </source>
</reference>
<protein>
    <recommendedName>
        <fullName evidence="3">Cthe-2314-like HEPN domain-containing protein</fullName>
    </recommendedName>
</protein>
<dbReference type="AlphaFoldDB" id="A0A501WIM0"/>
<organism evidence="1 2">
    <name type="scientific">Pontibacter mangrovi</name>
    <dbReference type="NCBI Taxonomy" id="2589816"/>
    <lineage>
        <taxon>Bacteria</taxon>
        <taxon>Pseudomonadati</taxon>
        <taxon>Bacteroidota</taxon>
        <taxon>Cytophagia</taxon>
        <taxon>Cytophagales</taxon>
        <taxon>Hymenobacteraceae</taxon>
        <taxon>Pontibacter</taxon>
    </lineage>
</organism>
<evidence type="ECO:0000313" key="1">
    <source>
        <dbReference type="EMBL" id="TPE45446.1"/>
    </source>
</evidence>
<dbReference type="Proteomes" id="UP000316727">
    <property type="component" value="Unassembled WGS sequence"/>
</dbReference>
<sequence>MHKFDKANFSNHANVVLRLEKKRKTLQNLLVSLVFDYANKISGTYSNDDFIELRNSITLRLENIFYHYDLLASINVSDEEIITNEIISPLVTPQIAIKQDFLFDSIVFNTLSLFDYTSCLIKYIIETNKQKKKLLWTQLIRTARGTNNFKETSLAKLLVELDKKWVFVLGEYRAELIHYNDDFVSDGLKYYPVESKYIIHISAPSSLKKHFREFKQVENSDANINQVTLWIIENSIECIIDIMEELRTYFDTVRKVPVGKEVYTFRKGS</sequence>
<accession>A0A501WIM0</accession>
<dbReference type="EMBL" id="VFRQ01000002">
    <property type="protein sequence ID" value="TPE45446.1"/>
    <property type="molecule type" value="Genomic_DNA"/>
</dbReference>
<evidence type="ECO:0008006" key="3">
    <source>
        <dbReference type="Google" id="ProtNLM"/>
    </source>
</evidence>
<proteinExistence type="predicted"/>
<evidence type="ECO:0000313" key="2">
    <source>
        <dbReference type="Proteomes" id="UP000316727"/>
    </source>
</evidence>
<name>A0A501WIM0_9BACT</name>
<keyword evidence="2" id="KW-1185">Reference proteome</keyword>
<dbReference type="OrthoDB" id="1491139at2"/>
<gene>
    <name evidence="1" type="ORF">FJM65_05300</name>
</gene>